<feature type="transmembrane region" description="Helical" evidence="2">
    <location>
        <begin position="164"/>
        <end position="184"/>
    </location>
</feature>
<proteinExistence type="predicted"/>
<keyword evidence="4" id="KW-1185">Reference proteome</keyword>
<comment type="caution">
    <text evidence="3">The sequence shown here is derived from an EMBL/GenBank/DDBJ whole genome shotgun (WGS) entry which is preliminary data.</text>
</comment>
<evidence type="ECO:0000313" key="4">
    <source>
        <dbReference type="Proteomes" id="UP000646827"/>
    </source>
</evidence>
<feature type="transmembrane region" description="Helical" evidence="2">
    <location>
        <begin position="126"/>
        <end position="144"/>
    </location>
</feature>
<feature type="region of interest" description="Disordered" evidence="1">
    <location>
        <begin position="433"/>
        <end position="459"/>
    </location>
</feature>
<feature type="transmembrane region" description="Helical" evidence="2">
    <location>
        <begin position="40"/>
        <end position="65"/>
    </location>
</feature>
<keyword evidence="2" id="KW-0812">Transmembrane</keyword>
<organism evidence="3 4">
    <name type="scientific">Circinella minor</name>
    <dbReference type="NCBI Taxonomy" id="1195481"/>
    <lineage>
        <taxon>Eukaryota</taxon>
        <taxon>Fungi</taxon>
        <taxon>Fungi incertae sedis</taxon>
        <taxon>Mucoromycota</taxon>
        <taxon>Mucoromycotina</taxon>
        <taxon>Mucoromycetes</taxon>
        <taxon>Mucorales</taxon>
        <taxon>Lichtheimiaceae</taxon>
        <taxon>Circinella</taxon>
    </lineage>
</organism>
<dbReference type="Proteomes" id="UP000646827">
    <property type="component" value="Unassembled WGS sequence"/>
</dbReference>
<dbReference type="OrthoDB" id="2405215at2759"/>
<dbReference type="EMBL" id="JAEPRB010000252">
    <property type="protein sequence ID" value="KAG2218098.1"/>
    <property type="molecule type" value="Genomic_DNA"/>
</dbReference>
<feature type="transmembrane region" description="Helical" evidence="2">
    <location>
        <begin position="86"/>
        <end position="106"/>
    </location>
</feature>
<evidence type="ECO:0000313" key="3">
    <source>
        <dbReference type="EMBL" id="KAG2218098.1"/>
    </source>
</evidence>
<name>A0A8H7RYE5_9FUNG</name>
<feature type="compositionally biased region" description="Polar residues" evidence="1">
    <location>
        <begin position="433"/>
        <end position="452"/>
    </location>
</feature>
<feature type="region of interest" description="Disordered" evidence="1">
    <location>
        <begin position="327"/>
        <end position="350"/>
    </location>
</feature>
<keyword evidence="2" id="KW-1133">Transmembrane helix</keyword>
<reference evidence="3 4" key="1">
    <citation type="submission" date="2020-12" db="EMBL/GenBank/DDBJ databases">
        <title>Metabolic potential, ecology and presence of endohyphal bacteria is reflected in genomic diversity of Mucoromycotina.</title>
        <authorList>
            <person name="Muszewska A."/>
            <person name="Okrasinska A."/>
            <person name="Steczkiewicz K."/>
            <person name="Drgas O."/>
            <person name="Orlowska M."/>
            <person name="Perlinska-Lenart U."/>
            <person name="Aleksandrzak-Piekarczyk T."/>
            <person name="Szatraj K."/>
            <person name="Zielenkiewicz U."/>
            <person name="Pilsyk S."/>
            <person name="Malc E."/>
            <person name="Mieczkowski P."/>
            <person name="Kruszewska J.S."/>
            <person name="Biernat P."/>
            <person name="Pawlowska J."/>
        </authorList>
    </citation>
    <scope>NUCLEOTIDE SEQUENCE [LARGE SCALE GENOMIC DNA]</scope>
    <source>
        <strain evidence="3 4">CBS 142.35</strain>
    </source>
</reference>
<feature type="compositionally biased region" description="Low complexity" evidence="1">
    <location>
        <begin position="327"/>
        <end position="342"/>
    </location>
</feature>
<feature type="transmembrane region" description="Helical" evidence="2">
    <location>
        <begin position="255"/>
        <end position="277"/>
    </location>
</feature>
<protein>
    <submittedName>
        <fullName evidence="3">Uncharacterized protein</fullName>
    </submittedName>
</protein>
<dbReference type="AlphaFoldDB" id="A0A8H7RYE5"/>
<sequence length="523" mass="57650">MINPEGTQTTFWRICDDEGNCHCDWRLTLGDCYEDAPMRIIYIINAIGSAIVTVIAICLLYYRIFYRKQRIFDCRTPTGFVRPKPIEAMLFMAIIFNFLRMLQAVIVVTDAAPNPVFRSFLYEIPWQFGIAAFACYVFGIAHTVGDSSKSLYSAWFRSPVRIDILGTGFIVAPFITNNICSIAAGVYAQHGNDYLAGQFTHALYYLWTFWCGSLGFMVLIAGLRLLRLLNHHLRMQHDLRVNIAKIRTGTLKVKAIMLVGCVCLWVFAFILCMYGVFRDPITRNTGLNLAISAVWTYDGLAATLLVELALVLNPRMTASLGISTMSGNGSSSGPGSNSLNTTDAQNVTSMDTTHSKWEKYGAASRGSMGNIHHTMSNGGFSTSGFGSTGEGGGATDGLPRYSLNDMSMDLLKGQQVPNSNSSFFTATTVGGDLSQPSSPLTSYTQYHSSTNGEGLRGVEQDQMNYNATTGQVRTPPRYVIPPIDEQRQLDMMDSFSTLGGNQSVISSQHLMGPYTPPHHHQQF</sequence>
<keyword evidence="2" id="KW-0472">Membrane</keyword>
<gene>
    <name evidence="3" type="ORF">INT45_000021</name>
</gene>
<evidence type="ECO:0000256" key="2">
    <source>
        <dbReference type="SAM" id="Phobius"/>
    </source>
</evidence>
<evidence type="ECO:0000256" key="1">
    <source>
        <dbReference type="SAM" id="MobiDB-lite"/>
    </source>
</evidence>
<accession>A0A8H7RYE5</accession>
<feature type="transmembrane region" description="Helical" evidence="2">
    <location>
        <begin position="204"/>
        <end position="226"/>
    </location>
</feature>